<feature type="domain" description="Peptidase M13 N-terminal" evidence="9">
    <location>
        <begin position="69"/>
        <end position="448"/>
    </location>
</feature>
<dbReference type="CDD" id="cd08662">
    <property type="entry name" value="M13"/>
    <property type="match status" value="1"/>
</dbReference>
<dbReference type="GO" id="GO:0046872">
    <property type="term" value="F:metal ion binding"/>
    <property type="evidence" value="ECO:0007669"/>
    <property type="project" value="UniProtKB-KW"/>
</dbReference>
<protein>
    <submittedName>
        <fullName evidence="10">M13 family metallopeptidase</fullName>
    </submittedName>
</protein>
<keyword evidence="3" id="KW-0645">Protease</keyword>
<sequence>MTNNKQFPISRTLASSILLVLGIETISCTISLGNQSNNNKVGSNKSEQVSNAGFPIGFSVSKMDTKVNPKQDFYKFAAGKWLDAAKIPPDLLSVSGFDLLSKQVSKQIQQVTQQAAAQSAKAPKGSPLQQTGDLYASGMDVKRLESLGVSPLKPVFDRVEAIDSPQALAKTVAEMEKLGQTPILAASISSDIEDAKTNAIYIAGGIIHLPTQEDYLSQNRAAIRQAYLDYVAANLEIAGSSPVKAKADAKKILEMETRIASKQLSPVERRDLKKRFKKMSFAQLESLLSNFDVKSYFEKLGLPTKGNVIVVDSGSLADLNQMLKEYSMDDIKTYLRWGVLSDNQPYLTPAFDKPALVFLKAYYGNEFEFPPRAERVTLQIKTTLGHPLSQLYIKEHFSPEAKQRVEQMLGQIKTLFKERLKANSWLRDATRKSALEKIDRMEIKVGFPEKWIDYSSIDIRRDDYFGNIMRINEFLSHRNLSQLGKPLTHDEFNSQGTLPIAVNAAYDPTTNGIEIPAAFLQPPFFDPKSDAAVNFCSIGAVIGHEITHGFDSQGRLFNAQGNLQNWWTNEDATKFSAQTEKLVKQADAFQVLPGVKLNGKLSVGENLADIGGISLAYEALGQYLKKNPQANQKIDGYTPQQRCFIAWAQLWAEKANESAIRQLAATDPHPPGSYRGFAALQHEDGFFKTFAIKPGDPMWLDKKDRVKLW</sequence>
<evidence type="ECO:0000259" key="8">
    <source>
        <dbReference type="Pfam" id="PF01431"/>
    </source>
</evidence>
<keyword evidence="5" id="KW-0378">Hydrolase</keyword>
<dbReference type="PROSITE" id="PS51885">
    <property type="entry name" value="NEPRILYSIN"/>
    <property type="match status" value="1"/>
</dbReference>
<dbReference type="InterPro" id="IPR000718">
    <property type="entry name" value="Peptidase_M13"/>
</dbReference>
<dbReference type="InterPro" id="IPR008753">
    <property type="entry name" value="Peptidase_M13_N"/>
</dbReference>
<dbReference type="Proteomes" id="UP000629098">
    <property type="component" value="Unassembled WGS sequence"/>
</dbReference>
<dbReference type="SUPFAM" id="SSF55486">
    <property type="entry name" value="Metalloproteases ('zincins'), catalytic domain"/>
    <property type="match status" value="1"/>
</dbReference>
<name>A0A8J7C672_9CYAN</name>
<dbReference type="InterPro" id="IPR018497">
    <property type="entry name" value="Peptidase_M13_C"/>
</dbReference>
<organism evidence="10 11">
    <name type="scientific">Iningainema tapete BLCC-T55</name>
    <dbReference type="NCBI Taxonomy" id="2748662"/>
    <lineage>
        <taxon>Bacteria</taxon>
        <taxon>Bacillati</taxon>
        <taxon>Cyanobacteriota</taxon>
        <taxon>Cyanophyceae</taxon>
        <taxon>Nostocales</taxon>
        <taxon>Scytonemataceae</taxon>
        <taxon>Iningainema tapete</taxon>
    </lineage>
</organism>
<evidence type="ECO:0000256" key="5">
    <source>
        <dbReference type="ARBA" id="ARBA00022801"/>
    </source>
</evidence>
<dbReference type="RefSeq" id="WP_190830312.1">
    <property type="nucleotide sequence ID" value="NZ_CAWPPI010000061.1"/>
</dbReference>
<keyword evidence="11" id="KW-1185">Reference proteome</keyword>
<gene>
    <name evidence="10" type="ORF">ICL16_18220</name>
</gene>
<evidence type="ECO:0000256" key="7">
    <source>
        <dbReference type="ARBA" id="ARBA00023049"/>
    </source>
</evidence>
<dbReference type="GO" id="GO:0004222">
    <property type="term" value="F:metalloendopeptidase activity"/>
    <property type="evidence" value="ECO:0007669"/>
    <property type="project" value="InterPro"/>
</dbReference>
<keyword evidence="4" id="KW-0479">Metal-binding</keyword>
<evidence type="ECO:0000256" key="3">
    <source>
        <dbReference type="ARBA" id="ARBA00022670"/>
    </source>
</evidence>
<dbReference type="GO" id="GO:0005886">
    <property type="term" value="C:plasma membrane"/>
    <property type="evidence" value="ECO:0007669"/>
    <property type="project" value="TreeGrafter"/>
</dbReference>
<evidence type="ECO:0000256" key="1">
    <source>
        <dbReference type="ARBA" id="ARBA00001947"/>
    </source>
</evidence>
<dbReference type="InterPro" id="IPR042089">
    <property type="entry name" value="Peptidase_M13_dom_2"/>
</dbReference>
<dbReference type="GO" id="GO:0016485">
    <property type="term" value="P:protein processing"/>
    <property type="evidence" value="ECO:0007669"/>
    <property type="project" value="TreeGrafter"/>
</dbReference>
<evidence type="ECO:0000256" key="4">
    <source>
        <dbReference type="ARBA" id="ARBA00022723"/>
    </source>
</evidence>
<evidence type="ECO:0000259" key="9">
    <source>
        <dbReference type="Pfam" id="PF05649"/>
    </source>
</evidence>
<evidence type="ECO:0000256" key="2">
    <source>
        <dbReference type="ARBA" id="ARBA00007357"/>
    </source>
</evidence>
<dbReference type="InterPro" id="IPR024079">
    <property type="entry name" value="MetalloPept_cat_dom_sf"/>
</dbReference>
<reference evidence="10" key="1">
    <citation type="submission" date="2020-09" db="EMBL/GenBank/DDBJ databases">
        <title>Iningainema tapete sp. nov. (Scytonemataceae, Cyanobacteria) from greenhouses in central Florida (USA) produces two types of nodularin with biosynthetic potential for microcystin-LR and anabaenopeptins.</title>
        <authorList>
            <person name="Berthold D.E."/>
            <person name="Lefler F.W."/>
            <person name="Huang I.-S."/>
            <person name="Abdulla H."/>
            <person name="Zimba P.V."/>
            <person name="Laughinghouse H.D. IV."/>
        </authorList>
    </citation>
    <scope>NUCLEOTIDE SEQUENCE</scope>
    <source>
        <strain evidence="10">BLCCT55</strain>
    </source>
</reference>
<dbReference type="Pfam" id="PF05649">
    <property type="entry name" value="Peptidase_M13_N"/>
    <property type="match status" value="1"/>
</dbReference>
<dbReference type="Gene3D" id="3.40.390.10">
    <property type="entry name" value="Collagenase (Catalytic Domain)"/>
    <property type="match status" value="1"/>
</dbReference>
<keyword evidence="6" id="KW-0862">Zinc</keyword>
<dbReference type="PANTHER" id="PTHR11733:SF167">
    <property type="entry name" value="FI17812P1-RELATED"/>
    <property type="match status" value="1"/>
</dbReference>
<dbReference type="EMBL" id="JACXAE010000061">
    <property type="protein sequence ID" value="MBD2773954.1"/>
    <property type="molecule type" value="Genomic_DNA"/>
</dbReference>
<evidence type="ECO:0000256" key="6">
    <source>
        <dbReference type="ARBA" id="ARBA00022833"/>
    </source>
</evidence>
<evidence type="ECO:0000313" key="11">
    <source>
        <dbReference type="Proteomes" id="UP000629098"/>
    </source>
</evidence>
<comment type="similarity">
    <text evidence="2">Belongs to the peptidase M13 family.</text>
</comment>
<keyword evidence="7" id="KW-0482">Metalloprotease</keyword>
<comment type="cofactor">
    <cofactor evidence="1">
        <name>Zn(2+)</name>
        <dbReference type="ChEBI" id="CHEBI:29105"/>
    </cofactor>
</comment>
<proteinExistence type="inferred from homology"/>
<dbReference type="PRINTS" id="PR00786">
    <property type="entry name" value="NEPRILYSIN"/>
</dbReference>
<dbReference type="PANTHER" id="PTHR11733">
    <property type="entry name" value="ZINC METALLOPROTEASE FAMILY M13 NEPRILYSIN-RELATED"/>
    <property type="match status" value="1"/>
</dbReference>
<accession>A0A8J7C672</accession>
<dbReference type="Gene3D" id="1.10.1380.10">
    <property type="entry name" value="Neutral endopeptidase , domain2"/>
    <property type="match status" value="1"/>
</dbReference>
<comment type="caution">
    <text evidence="10">The sequence shown here is derived from an EMBL/GenBank/DDBJ whole genome shotgun (WGS) entry which is preliminary data.</text>
</comment>
<feature type="domain" description="Peptidase M13 C-terminal" evidence="8">
    <location>
        <begin position="503"/>
        <end position="706"/>
    </location>
</feature>
<dbReference type="Pfam" id="PF01431">
    <property type="entry name" value="Peptidase_M13"/>
    <property type="match status" value="1"/>
</dbReference>
<dbReference type="AlphaFoldDB" id="A0A8J7C672"/>
<evidence type="ECO:0000313" key="10">
    <source>
        <dbReference type="EMBL" id="MBD2773954.1"/>
    </source>
</evidence>